<keyword evidence="2" id="KW-0813">Transport</keyword>
<evidence type="ECO:0000256" key="9">
    <source>
        <dbReference type="SAM" id="MobiDB-lite"/>
    </source>
</evidence>
<keyword evidence="3" id="KW-1003">Cell membrane</keyword>
<organism evidence="11 12">
    <name type="scientific">Stutzerimonas stutzeri KOS6</name>
    <dbReference type="NCBI Taxonomy" id="1218352"/>
    <lineage>
        <taxon>Bacteria</taxon>
        <taxon>Pseudomonadati</taxon>
        <taxon>Pseudomonadota</taxon>
        <taxon>Gammaproteobacteria</taxon>
        <taxon>Pseudomonadales</taxon>
        <taxon>Pseudomonadaceae</taxon>
        <taxon>Stutzerimonas</taxon>
    </lineage>
</organism>
<evidence type="ECO:0000256" key="1">
    <source>
        <dbReference type="ARBA" id="ARBA00004533"/>
    </source>
</evidence>
<dbReference type="OrthoDB" id="6997042at2"/>
<evidence type="ECO:0000256" key="4">
    <source>
        <dbReference type="ARBA" id="ARBA00022519"/>
    </source>
</evidence>
<dbReference type="HOGENOM" id="CLU_1306166_0_0_6"/>
<dbReference type="RefSeq" id="WP_024162356.1">
    <property type="nucleotide sequence ID" value="NZ_KK020676.1"/>
</dbReference>
<evidence type="ECO:0000313" key="11">
    <source>
        <dbReference type="EMBL" id="EWC42619.1"/>
    </source>
</evidence>
<evidence type="ECO:0000256" key="6">
    <source>
        <dbReference type="ARBA" id="ARBA00022927"/>
    </source>
</evidence>
<evidence type="ECO:0000256" key="7">
    <source>
        <dbReference type="ARBA" id="ARBA00022989"/>
    </source>
</evidence>
<feature type="domain" description="Type II secretion system protein GspC N-terminal" evidence="10">
    <location>
        <begin position="24"/>
        <end position="148"/>
    </location>
</feature>
<gene>
    <name evidence="11" type="ORF">B597_004210</name>
</gene>
<dbReference type="EMBL" id="AMCZ02000003">
    <property type="protein sequence ID" value="EWC42619.1"/>
    <property type="molecule type" value="Genomic_DNA"/>
</dbReference>
<feature type="region of interest" description="Disordered" evidence="9">
    <location>
        <begin position="152"/>
        <end position="214"/>
    </location>
</feature>
<dbReference type="GO" id="GO:0005886">
    <property type="term" value="C:plasma membrane"/>
    <property type="evidence" value="ECO:0007669"/>
    <property type="project" value="UniProtKB-SubCell"/>
</dbReference>
<dbReference type="eggNOG" id="COG3031">
    <property type="taxonomic scope" value="Bacteria"/>
</dbReference>
<feature type="compositionally biased region" description="Low complexity" evidence="9">
    <location>
        <begin position="176"/>
        <end position="192"/>
    </location>
</feature>
<evidence type="ECO:0000256" key="8">
    <source>
        <dbReference type="ARBA" id="ARBA00023136"/>
    </source>
</evidence>
<keyword evidence="4" id="KW-0997">Cell inner membrane</keyword>
<comment type="caution">
    <text evidence="11">The sequence shown here is derived from an EMBL/GenBank/DDBJ whole genome shotgun (WGS) entry which is preliminary data.</text>
</comment>
<keyword evidence="8" id="KW-0472">Membrane</keyword>
<dbReference type="Gene3D" id="2.30.30.830">
    <property type="match status" value="1"/>
</dbReference>
<feature type="compositionally biased region" description="Polar residues" evidence="9">
    <location>
        <begin position="200"/>
        <end position="214"/>
    </location>
</feature>
<accession>A0A061JVU3</accession>
<reference evidence="11 12" key="1">
    <citation type="journal article" date="2013" name="Genome Announc.">
        <title>Draft Genome of the Nitrogen-Fixing Bacterium Pseudomonas stutzeri Strain KOS6 Isolated from Industrial Hydrocarbon Sludge.</title>
        <authorList>
            <person name="Grigoryeva T.V."/>
            <person name="Laikov A.V."/>
            <person name="Naumova R.P."/>
            <person name="Manolov A.I."/>
            <person name="Larin A.K."/>
            <person name="Karpova I.Y."/>
            <person name="Semashko T.A."/>
            <person name="Alexeev D.G."/>
            <person name="Kostryukova E.S."/>
            <person name="Muller R."/>
            <person name="Govorun V.M."/>
        </authorList>
    </citation>
    <scope>NUCLEOTIDE SEQUENCE [LARGE SCALE GENOMIC DNA]</scope>
    <source>
        <strain evidence="11 12">KOS6</strain>
    </source>
</reference>
<keyword evidence="7" id="KW-1133">Transmembrane helix</keyword>
<evidence type="ECO:0000256" key="5">
    <source>
        <dbReference type="ARBA" id="ARBA00022692"/>
    </source>
</evidence>
<name>A0A061JVU3_STUST</name>
<keyword evidence="6" id="KW-0653">Protein transport</keyword>
<evidence type="ECO:0000256" key="3">
    <source>
        <dbReference type="ARBA" id="ARBA00022475"/>
    </source>
</evidence>
<protein>
    <submittedName>
        <fullName evidence="11">Secretion protein</fullName>
    </submittedName>
</protein>
<evidence type="ECO:0000259" key="10">
    <source>
        <dbReference type="Pfam" id="PF11356"/>
    </source>
</evidence>
<evidence type="ECO:0000256" key="2">
    <source>
        <dbReference type="ARBA" id="ARBA00022448"/>
    </source>
</evidence>
<dbReference type="AlphaFoldDB" id="A0A061JVU3"/>
<dbReference type="Pfam" id="PF11356">
    <property type="entry name" value="T2SSC"/>
    <property type="match status" value="1"/>
</dbReference>
<keyword evidence="5" id="KW-0812">Transmembrane</keyword>
<dbReference type="GO" id="GO:0015031">
    <property type="term" value="P:protein transport"/>
    <property type="evidence" value="ECO:0007669"/>
    <property type="project" value="UniProtKB-KW"/>
</dbReference>
<dbReference type="Proteomes" id="UP000026923">
    <property type="component" value="Unassembled WGS sequence"/>
</dbReference>
<comment type="subcellular location">
    <subcellularLocation>
        <location evidence="1">Cell inner membrane</location>
    </subcellularLocation>
</comment>
<evidence type="ECO:0000313" key="12">
    <source>
        <dbReference type="Proteomes" id="UP000026923"/>
    </source>
</evidence>
<proteinExistence type="predicted"/>
<dbReference type="InterPro" id="IPR024961">
    <property type="entry name" value="T2SS_GspC_N"/>
</dbReference>
<sequence length="214" mass="23700">MSLPGKLRNYRQHAPLLASILLLCAFAIYLAAQVEQWLETTRAPVPTDVSGRDFGGMDGPDLQRLEILFGSTAPAGAYAPATAPSDLILRGSFVHLEPQRSSAIIQVEGQPPRLYWRGEELQSGVSLHSVYPDHVELLRNGTVEVLRFPTVSSPTYVPDEPADMPYQDEQPYATPAADDTQQMQQQMDALRQQLEEAVNQPETEPSNDQPMEDD</sequence>